<keyword evidence="5" id="KW-1185">Reference proteome</keyword>
<dbReference type="AlphaFoldDB" id="F2U6N8"/>
<keyword evidence="2" id="KW-0812">Transmembrane</keyword>
<dbReference type="Proteomes" id="UP000007799">
    <property type="component" value="Unassembled WGS sequence"/>
</dbReference>
<evidence type="ECO:0000313" key="4">
    <source>
        <dbReference type="EMBL" id="EGD83520.1"/>
    </source>
</evidence>
<reference evidence="4" key="1">
    <citation type="submission" date="2009-08" db="EMBL/GenBank/DDBJ databases">
        <title>Annotation of Salpingoeca rosetta.</title>
        <authorList>
            <consortium name="The Broad Institute Genome Sequencing Platform"/>
            <person name="Russ C."/>
            <person name="Cuomo C."/>
            <person name="Burger G."/>
            <person name="Gray M.W."/>
            <person name="Holland P.W.H."/>
            <person name="King N."/>
            <person name="Lang F.B.F."/>
            <person name="Roger A.J."/>
            <person name="Ruiz-Trillo I."/>
            <person name="Young S.K."/>
            <person name="Zeng Q."/>
            <person name="Gargeya S."/>
            <person name="Alvarado L."/>
            <person name="Berlin A."/>
            <person name="Chapman S.B."/>
            <person name="Chen Z."/>
            <person name="Freedman E."/>
            <person name="Gellesch M."/>
            <person name="Goldberg J."/>
            <person name="Griggs A."/>
            <person name="Gujja S."/>
            <person name="Heilman E."/>
            <person name="Heiman D."/>
            <person name="Howarth C."/>
            <person name="Mehta T."/>
            <person name="Neiman D."/>
            <person name="Pearson M."/>
            <person name="Roberts A."/>
            <person name="Saif S."/>
            <person name="Shea T."/>
            <person name="Shenoy N."/>
            <person name="Sisk P."/>
            <person name="Stolte C."/>
            <person name="Sykes S."/>
            <person name="White J."/>
            <person name="Yandava C."/>
            <person name="Haas B."/>
            <person name="Nusbaum C."/>
            <person name="Birren B."/>
        </authorList>
    </citation>
    <scope>NUCLEOTIDE SEQUENCE [LARGE SCALE GENOMIC DNA]</scope>
    <source>
        <strain evidence="4">ATCC 50818</strain>
    </source>
</reference>
<feature type="region of interest" description="Disordered" evidence="1">
    <location>
        <begin position="324"/>
        <end position="353"/>
    </location>
</feature>
<protein>
    <recommendedName>
        <fullName evidence="3">PKD domain-containing protein</fullName>
    </recommendedName>
</protein>
<dbReference type="SUPFAM" id="SSF49299">
    <property type="entry name" value="PKD domain"/>
    <property type="match status" value="1"/>
</dbReference>
<evidence type="ECO:0000256" key="2">
    <source>
        <dbReference type="SAM" id="Phobius"/>
    </source>
</evidence>
<sequence>MRLRRSCRSRSAGSWMLGVATRHGVAVALLLSTLACSSVLFSSTNAGTVMMETEHGTQLGLQHFDVSWHRQIYTRFRLFMFFYNQTGAPDLVAEKECPQDTPEVCHYLFNHTYSVGLHTARVFVQHHFLEERWEPEGSAEVTFFTPANLTSCQVQGPPEQAVRVNAPFELTVSVFPDPALTRPTTYRWNGLNPHTAVVTHTPNVTYALNTTGVHTIRTAAENEWSASTCTYNLEAQAPVSILSIDASITSPGGGPGTRSRRDDGSVGSPGNTDSGPSYHDDGGGGAGSAAARDQAYSGGAPASPSSRSWWWPSSWWGEARYGRGDSHSGAGGVRGVDHEGSGIGRQGRRRAPRAVHAVPVEEFGDLNNITKSMSVYLGQELLINCTFNGTRPLFAYHFSDDNTTVFAEDECRASHIFNSTGKHVVLLTANNAISISNHARLKVSVERRVDKIVVPAVAAPLIITIVVLLVMFSVHRYHRWLVSTRGLEVARHDFVESPGNRNRNRPRPSPLKKKYGTVEMFAI</sequence>
<dbReference type="InterPro" id="IPR035986">
    <property type="entry name" value="PKD_dom_sf"/>
</dbReference>
<feature type="domain" description="PKD" evidence="3">
    <location>
        <begin position="154"/>
        <end position="234"/>
    </location>
</feature>
<dbReference type="Pfam" id="PF00801">
    <property type="entry name" value="PKD"/>
    <property type="match status" value="1"/>
</dbReference>
<feature type="transmembrane region" description="Helical" evidence="2">
    <location>
        <begin position="452"/>
        <end position="474"/>
    </location>
</feature>
<keyword evidence="2" id="KW-1133">Transmembrane helix</keyword>
<proteinExistence type="predicted"/>
<feature type="compositionally biased region" description="Low complexity" evidence="1">
    <location>
        <begin position="288"/>
        <end position="307"/>
    </location>
</feature>
<dbReference type="InterPro" id="IPR000601">
    <property type="entry name" value="PKD_dom"/>
</dbReference>
<name>F2U6N8_SALR5</name>
<organism evidence="5">
    <name type="scientific">Salpingoeca rosetta (strain ATCC 50818 / BSB-021)</name>
    <dbReference type="NCBI Taxonomy" id="946362"/>
    <lineage>
        <taxon>Eukaryota</taxon>
        <taxon>Choanoflagellata</taxon>
        <taxon>Craspedida</taxon>
        <taxon>Salpingoecidae</taxon>
        <taxon>Salpingoeca</taxon>
    </lineage>
</organism>
<accession>F2U6N8</accession>
<dbReference type="RefSeq" id="XP_004995024.1">
    <property type="nucleotide sequence ID" value="XM_004994967.1"/>
</dbReference>
<keyword evidence="2" id="KW-0472">Membrane</keyword>
<evidence type="ECO:0000256" key="1">
    <source>
        <dbReference type="SAM" id="MobiDB-lite"/>
    </source>
</evidence>
<evidence type="ECO:0000259" key="3">
    <source>
        <dbReference type="Pfam" id="PF00801"/>
    </source>
</evidence>
<dbReference type="KEGG" id="sre:PTSG_04129"/>
<dbReference type="InParanoid" id="F2U6N8"/>
<evidence type="ECO:0000313" key="5">
    <source>
        <dbReference type="Proteomes" id="UP000007799"/>
    </source>
</evidence>
<dbReference type="EMBL" id="GL832963">
    <property type="protein sequence ID" value="EGD83520.1"/>
    <property type="molecule type" value="Genomic_DNA"/>
</dbReference>
<gene>
    <name evidence="4" type="ORF">PTSG_04129</name>
</gene>
<dbReference type="GeneID" id="16075602"/>
<feature type="region of interest" description="Disordered" evidence="1">
    <location>
        <begin position="246"/>
        <end position="307"/>
    </location>
</feature>